<feature type="non-terminal residue" evidence="5">
    <location>
        <position position="1"/>
    </location>
</feature>
<protein>
    <recommendedName>
        <fullName evidence="3">Disintegrin and metalloproteinase domain-containing protein B</fullName>
    </recommendedName>
</protein>
<dbReference type="OrthoDB" id="5951731at2759"/>
<keyword evidence="6" id="KW-1185">Reference proteome</keyword>
<evidence type="ECO:0000256" key="2">
    <source>
        <dbReference type="ARBA" id="ARBA00056552"/>
    </source>
</evidence>
<sequence>TVSKFVCGNGIREGSEQCDCGGAASCANDPCCTSNCTLKAGALCSPKQDTCCTQTCQLLPKGRVCRNSTGHCDTPEFCDGNNPSCPTDVFLQNGTPC</sequence>
<feature type="domain" description="Disintegrin" evidence="4">
    <location>
        <begin position="4"/>
        <end position="93"/>
    </location>
</feature>
<dbReference type="STRING" id="1344416.A0A139AP81"/>
<dbReference type="InterPro" id="IPR036436">
    <property type="entry name" value="Disintegrin_dom_sf"/>
</dbReference>
<proteinExistence type="predicted"/>
<gene>
    <name evidence="5" type="ORF">M427DRAFT_78502</name>
</gene>
<dbReference type="Gene3D" id="4.10.70.10">
    <property type="entry name" value="Disintegrin domain"/>
    <property type="match status" value="1"/>
</dbReference>
<dbReference type="PROSITE" id="PS50214">
    <property type="entry name" value="DISINTEGRIN_2"/>
    <property type="match status" value="1"/>
</dbReference>
<dbReference type="Pfam" id="PF00200">
    <property type="entry name" value="Disintegrin"/>
    <property type="match status" value="1"/>
</dbReference>
<dbReference type="SMART" id="SM00050">
    <property type="entry name" value="DISIN"/>
    <property type="match status" value="1"/>
</dbReference>
<dbReference type="FunFam" id="4.10.70.10:FF:000003">
    <property type="entry name" value="Disintegrin and metalloproteinase domain-containing protein 17"/>
    <property type="match status" value="1"/>
</dbReference>
<feature type="non-terminal residue" evidence="5">
    <location>
        <position position="97"/>
    </location>
</feature>
<evidence type="ECO:0000256" key="1">
    <source>
        <dbReference type="ARBA" id="ARBA00023157"/>
    </source>
</evidence>
<dbReference type="GO" id="GO:0007229">
    <property type="term" value="P:integrin-mediated signaling pathway"/>
    <property type="evidence" value="ECO:0007669"/>
    <property type="project" value="UniProtKB-KW"/>
</dbReference>
<name>A0A139AP81_GONPJ</name>
<comment type="function">
    <text evidence="2">Probable zinc protease.</text>
</comment>
<accession>A0A139AP81</accession>
<dbReference type="InterPro" id="IPR001762">
    <property type="entry name" value="Disintegrin_dom"/>
</dbReference>
<evidence type="ECO:0000256" key="3">
    <source>
        <dbReference type="ARBA" id="ARBA00074021"/>
    </source>
</evidence>
<dbReference type="PANTHER" id="PTHR11905:SF159">
    <property type="entry name" value="ADAM METALLOPROTEASE"/>
    <property type="match status" value="1"/>
</dbReference>
<keyword evidence="5" id="KW-0401">Integrin</keyword>
<dbReference type="EMBL" id="KQ965741">
    <property type="protein sequence ID" value="KXS18559.1"/>
    <property type="molecule type" value="Genomic_DNA"/>
</dbReference>
<evidence type="ECO:0000259" key="4">
    <source>
        <dbReference type="PROSITE" id="PS50214"/>
    </source>
</evidence>
<dbReference type="PANTHER" id="PTHR11905">
    <property type="entry name" value="ADAM A DISINTEGRIN AND METALLOPROTEASE DOMAIN"/>
    <property type="match status" value="1"/>
</dbReference>
<dbReference type="AlphaFoldDB" id="A0A139AP81"/>
<evidence type="ECO:0000313" key="6">
    <source>
        <dbReference type="Proteomes" id="UP000070544"/>
    </source>
</evidence>
<evidence type="ECO:0000313" key="5">
    <source>
        <dbReference type="EMBL" id="KXS18559.1"/>
    </source>
</evidence>
<dbReference type="SUPFAM" id="SSF57552">
    <property type="entry name" value="Blood coagulation inhibitor (disintegrin)"/>
    <property type="match status" value="1"/>
</dbReference>
<organism evidence="5 6">
    <name type="scientific">Gonapodya prolifera (strain JEL478)</name>
    <name type="common">Monoblepharis prolifera</name>
    <dbReference type="NCBI Taxonomy" id="1344416"/>
    <lineage>
        <taxon>Eukaryota</taxon>
        <taxon>Fungi</taxon>
        <taxon>Fungi incertae sedis</taxon>
        <taxon>Chytridiomycota</taxon>
        <taxon>Chytridiomycota incertae sedis</taxon>
        <taxon>Monoblepharidomycetes</taxon>
        <taxon>Monoblepharidales</taxon>
        <taxon>Gonapodyaceae</taxon>
        <taxon>Gonapodya</taxon>
    </lineage>
</organism>
<dbReference type="Proteomes" id="UP000070544">
    <property type="component" value="Unassembled WGS sequence"/>
</dbReference>
<reference evidence="5 6" key="1">
    <citation type="journal article" date="2015" name="Genome Biol. Evol.">
        <title>Phylogenomic analyses indicate that early fungi evolved digesting cell walls of algal ancestors of land plants.</title>
        <authorList>
            <person name="Chang Y."/>
            <person name="Wang S."/>
            <person name="Sekimoto S."/>
            <person name="Aerts A.L."/>
            <person name="Choi C."/>
            <person name="Clum A."/>
            <person name="LaButti K.M."/>
            <person name="Lindquist E.A."/>
            <person name="Yee Ngan C."/>
            <person name="Ohm R.A."/>
            <person name="Salamov A.A."/>
            <person name="Grigoriev I.V."/>
            <person name="Spatafora J.W."/>
            <person name="Berbee M.L."/>
        </authorList>
    </citation>
    <scope>NUCLEOTIDE SEQUENCE [LARGE SCALE GENOMIC DNA]</scope>
    <source>
        <strain evidence="5 6">JEL478</strain>
    </source>
</reference>
<keyword evidence="1" id="KW-1015">Disulfide bond</keyword>